<proteinExistence type="predicted"/>
<keyword evidence="2" id="KW-1185">Reference proteome</keyword>
<dbReference type="EMBL" id="FYEK01000050">
    <property type="protein sequence ID" value="SNB71338.1"/>
    <property type="molecule type" value="Genomic_DNA"/>
</dbReference>
<evidence type="ECO:0000313" key="2">
    <source>
        <dbReference type="Proteomes" id="UP000197025"/>
    </source>
</evidence>
<reference evidence="2" key="1">
    <citation type="submission" date="2017-06" db="EMBL/GenBank/DDBJ databases">
        <authorList>
            <person name="Varghese N."/>
            <person name="Submissions S."/>
        </authorList>
    </citation>
    <scope>NUCLEOTIDE SEQUENCE [LARGE SCALE GENOMIC DNA]</scope>
    <source>
        <strain evidence="2">JAD2</strain>
    </source>
</reference>
<feature type="non-terminal residue" evidence="1">
    <location>
        <position position="41"/>
    </location>
</feature>
<protein>
    <submittedName>
        <fullName evidence="1">Uncharacterized protein</fullName>
    </submittedName>
</protein>
<name>A0A212RGB3_9CHLR</name>
<dbReference type="InParanoid" id="A0A212RGB3"/>
<accession>A0A212RGB3</accession>
<evidence type="ECO:0000313" key="1">
    <source>
        <dbReference type="EMBL" id="SNB71338.1"/>
    </source>
</evidence>
<gene>
    <name evidence="1" type="ORF">SAMN02746019_00015810</name>
</gene>
<dbReference type="Proteomes" id="UP000197025">
    <property type="component" value="Unassembled WGS sequence"/>
</dbReference>
<sequence>MFLDQGFHATGKVRLRGARIGGSLICRGARLENPNGDALRA</sequence>
<organism evidence="1 2">
    <name type="scientific">Thermoflexus hugenholtzii JAD2</name>
    <dbReference type="NCBI Taxonomy" id="877466"/>
    <lineage>
        <taxon>Bacteria</taxon>
        <taxon>Bacillati</taxon>
        <taxon>Chloroflexota</taxon>
        <taxon>Thermoflexia</taxon>
        <taxon>Thermoflexales</taxon>
        <taxon>Thermoflexaceae</taxon>
        <taxon>Thermoflexus</taxon>
    </lineage>
</organism>
<dbReference type="AlphaFoldDB" id="A0A212RGB3"/>